<sequence>MSSCPMGTKCRERGPLEPSGVVETVCCNRTLLALSKNPNEEHCKNGRPVWHGLFQDGMLRPVLAQTCQDMICHDAYECHQQNVLFAKCCRKKIS</sequence>
<protein>
    <submittedName>
        <fullName evidence="2">Uncharacterized protein</fullName>
    </submittedName>
</protein>
<dbReference type="Proteomes" id="UP000887565">
    <property type="component" value="Unplaced"/>
</dbReference>
<keyword evidence="1" id="KW-1185">Reference proteome</keyword>
<dbReference type="WBParaSite" id="nRc.2.0.1.t24169-RA">
    <property type="protein sequence ID" value="nRc.2.0.1.t24169-RA"/>
    <property type="gene ID" value="nRc.2.0.1.g24169"/>
</dbReference>
<reference evidence="2" key="1">
    <citation type="submission" date="2022-11" db="UniProtKB">
        <authorList>
            <consortium name="WormBaseParasite"/>
        </authorList>
    </citation>
    <scope>IDENTIFICATION</scope>
</reference>
<accession>A0A915JCG4</accession>
<proteinExistence type="predicted"/>
<evidence type="ECO:0000313" key="1">
    <source>
        <dbReference type="Proteomes" id="UP000887565"/>
    </source>
</evidence>
<name>A0A915JCG4_ROMCU</name>
<organism evidence="1 2">
    <name type="scientific">Romanomermis culicivorax</name>
    <name type="common">Nematode worm</name>
    <dbReference type="NCBI Taxonomy" id="13658"/>
    <lineage>
        <taxon>Eukaryota</taxon>
        <taxon>Metazoa</taxon>
        <taxon>Ecdysozoa</taxon>
        <taxon>Nematoda</taxon>
        <taxon>Enoplea</taxon>
        <taxon>Dorylaimia</taxon>
        <taxon>Mermithida</taxon>
        <taxon>Mermithoidea</taxon>
        <taxon>Mermithidae</taxon>
        <taxon>Romanomermis</taxon>
    </lineage>
</organism>
<dbReference type="AlphaFoldDB" id="A0A915JCG4"/>
<evidence type="ECO:0000313" key="2">
    <source>
        <dbReference type="WBParaSite" id="nRc.2.0.1.t24169-RA"/>
    </source>
</evidence>